<evidence type="ECO:0000313" key="3">
    <source>
        <dbReference type="EMBL" id="MFC6282667.1"/>
    </source>
</evidence>
<dbReference type="Gene3D" id="3.90.1580.10">
    <property type="entry name" value="paralog of FGE (formylglycine-generating enzyme)"/>
    <property type="match status" value="1"/>
</dbReference>
<evidence type="ECO:0000256" key="1">
    <source>
        <dbReference type="SAM" id="MobiDB-lite"/>
    </source>
</evidence>
<dbReference type="SUPFAM" id="SSF56436">
    <property type="entry name" value="C-type lectin-like"/>
    <property type="match status" value="1"/>
</dbReference>
<name>A0ABW1U0Q5_9BURK</name>
<feature type="domain" description="Sulfatase-modifying factor enzyme-like" evidence="2">
    <location>
        <begin position="59"/>
        <end position="341"/>
    </location>
</feature>
<dbReference type="Proteomes" id="UP001596270">
    <property type="component" value="Unassembled WGS sequence"/>
</dbReference>
<dbReference type="InterPro" id="IPR016187">
    <property type="entry name" value="CTDL_fold"/>
</dbReference>
<evidence type="ECO:0000313" key="4">
    <source>
        <dbReference type="Proteomes" id="UP001596270"/>
    </source>
</evidence>
<dbReference type="InterPro" id="IPR042095">
    <property type="entry name" value="SUMF_sf"/>
</dbReference>
<keyword evidence="4" id="KW-1185">Reference proteome</keyword>
<sequence length="347" mass="37306">MPARKIKIFWSLGAALVGLTLLVGAWMGWGAQGQPVAKRQVAEATSCALPAQTAQDLHPGMVWVPGGSFELGDTVYPEELPLRKVSVSGFWMDRTEVTNAEFAEFVKATNYITEAERGPDPKLYAGLPPDMRKPGAVVFVMPREVNTQGSPAQWWRYVPGASWRHPGGPATSLDGHESFPVVAVTFADAKAYAKWKGRALPSEAQWEWAARAGQTQAAKDHDQPRDANTWQGIFPVVNSAEDGFLGLAPVGCYAPNALGLFDMIGNAWELTSDAYKPGHGDSGDGPPDQVPRGMGPGTAAQRVIKGGSYLCSPDYCMRYRSGARQPQDDDLGASHLGFRTVLLAPGP</sequence>
<protein>
    <submittedName>
        <fullName evidence="3">Formylglycine-generating enzyme family protein</fullName>
    </submittedName>
</protein>
<dbReference type="InterPro" id="IPR005532">
    <property type="entry name" value="SUMF_dom"/>
</dbReference>
<evidence type="ECO:0000259" key="2">
    <source>
        <dbReference type="Pfam" id="PF03781"/>
    </source>
</evidence>
<reference evidence="4" key="1">
    <citation type="journal article" date="2019" name="Int. J. Syst. Evol. Microbiol.">
        <title>The Global Catalogue of Microorganisms (GCM) 10K type strain sequencing project: providing services to taxonomists for standard genome sequencing and annotation.</title>
        <authorList>
            <consortium name="The Broad Institute Genomics Platform"/>
            <consortium name="The Broad Institute Genome Sequencing Center for Infectious Disease"/>
            <person name="Wu L."/>
            <person name="Ma J."/>
        </authorList>
    </citation>
    <scope>NUCLEOTIDE SEQUENCE [LARGE SCALE GENOMIC DNA]</scope>
    <source>
        <strain evidence="4">CCUG 39402</strain>
    </source>
</reference>
<feature type="region of interest" description="Disordered" evidence="1">
    <location>
        <begin position="275"/>
        <end position="298"/>
    </location>
</feature>
<dbReference type="PANTHER" id="PTHR23150">
    <property type="entry name" value="SULFATASE MODIFYING FACTOR 1, 2"/>
    <property type="match status" value="1"/>
</dbReference>
<dbReference type="EMBL" id="JBHSRS010000079">
    <property type="protein sequence ID" value="MFC6282667.1"/>
    <property type="molecule type" value="Genomic_DNA"/>
</dbReference>
<comment type="caution">
    <text evidence="3">The sequence shown here is derived from an EMBL/GenBank/DDBJ whole genome shotgun (WGS) entry which is preliminary data.</text>
</comment>
<gene>
    <name evidence="3" type="ORF">ACFQND_15685</name>
</gene>
<accession>A0ABW1U0Q5</accession>
<dbReference type="InterPro" id="IPR051043">
    <property type="entry name" value="Sulfatase_Mod_Factor_Kinase"/>
</dbReference>
<dbReference type="Pfam" id="PF03781">
    <property type="entry name" value="FGE-sulfatase"/>
    <property type="match status" value="1"/>
</dbReference>
<dbReference type="PANTHER" id="PTHR23150:SF19">
    <property type="entry name" value="FORMYLGLYCINE-GENERATING ENZYME"/>
    <property type="match status" value="1"/>
</dbReference>
<proteinExistence type="predicted"/>
<organism evidence="3 4">
    <name type="scientific">Polaromonas aquatica</name>
    <dbReference type="NCBI Taxonomy" id="332657"/>
    <lineage>
        <taxon>Bacteria</taxon>
        <taxon>Pseudomonadati</taxon>
        <taxon>Pseudomonadota</taxon>
        <taxon>Betaproteobacteria</taxon>
        <taxon>Burkholderiales</taxon>
        <taxon>Comamonadaceae</taxon>
        <taxon>Polaromonas</taxon>
    </lineage>
</organism>
<dbReference type="RefSeq" id="WP_371434830.1">
    <property type="nucleotide sequence ID" value="NZ_JBHSRS010000079.1"/>
</dbReference>